<dbReference type="RefSeq" id="WP_275229330.1">
    <property type="nucleotide sequence ID" value="NZ_JARESE010000056.1"/>
</dbReference>
<evidence type="ECO:0000313" key="1">
    <source>
        <dbReference type="EMBL" id="MDE8653219.1"/>
    </source>
</evidence>
<dbReference type="SUPFAM" id="SSF102829">
    <property type="entry name" value="Cell division protein ZapA-like"/>
    <property type="match status" value="1"/>
</dbReference>
<reference evidence="1 2" key="1">
    <citation type="submission" date="2023-03" db="EMBL/GenBank/DDBJ databases">
        <title>NovoSphingobium album sp. nov. isolated from polycyclic aromatic hydrocarbons- and heavy-metal polluted soil.</title>
        <authorList>
            <person name="Liu Z."/>
            <person name="Wang K."/>
        </authorList>
    </citation>
    <scope>NUCLEOTIDE SEQUENCE [LARGE SCALE GENOMIC DNA]</scope>
    <source>
        <strain evidence="1 2">H3SJ31-1</strain>
    </source>
</reference>
<keyword evidence="1" id="KW-0131">Cell cycle</keyword>
<dbReference type="GO" id="GO:0051301">
    <property type="term" value="P:cell division"/>
    <property type="evidence" value="ECO:0007669"/>
    <property type="project" value="UniProtKB-KW"/>
</dbReference>
<protein>
    <submittedName>
        <fullName evidence="1">Cell division protein ZapA</fullName>
    </submittedName>
</protein>
<organism evidence="1 2">
    <name type="scientific">Novosphingobium album</name>
    <name type="common">ex Liu et al. 2023</name>
    <dbReference type="NCBI Taxonomy" id="3031130"/>
    <lineage>
        <taxon>Bacteria</taxon>
        <taxon>Pseudomonadati</taxon>
        <taxon>Pseudomonadota</taxon>
        <taxon>Alphaproteobacteria</taxon>
        <taxon>Sphingomonadales</taxon>
        <taxon>Sphingomonadaceae</taxon>
        <taxon>Novosphingobium</taxon>
    </lineage>
</organism>
<dbReference type="InterPro" id="IPR007838">
    <property type="entry name" value="Cell_div_ZapA-like"/>
</dbReference>
<keyword evidence="2" id="KW-1185">Reference proteome</keyword>
<proteinExistence type="predicted"/>
<accession>A0ABT5WTK0</accession>
<comment type="caution">
    <text evidence="1">The sequence shown here is derived from an EMBL/GenBank/DDBJ whole genome shotgun (WGS) entry which is preliminary data.</text>
</comment>
<keyword evidence="1" id="KW-0132">Cell division</keyword>
<name>A0ABT5WTK0_9SPHN</name>
<gene>
    <name evidence="1" type="ORF">PYV00_16075</name>
</gene>
<dbReference type="Proteomes" id="UP001216253">
    <property type="component" value="Unassembled WGS sequence"/>
</dbReference>
<sequence length="105" mass="10851">MSNVSLVIGGRGFTVACADGEEAHIASLGRMIDARLEAAGGVSGQSEPRMLLFAALLLADELYELRQQPVPAPASIPPGLDARIAAIATQLENLASRLEGRAPSA</sequence>
<dbReference type="InterPro" id="IPR036192">
    <property type="entry name" value="Cell_div_ZapA-like_sf"/>
</dbReference>
<evidence type="ECO:0000313" key="2">
    <source>
        <dbReference type="Proteomes" id="UP001216253"/>
    </source>
</evidence>
<dbReference type="Pfam" id="PF05164">
    <property type="entry name" value="ZapA"/>
    <property type="match status" value="1"/>
</dbReference>
<dbReference type="EMBL" id="JARESE010000056">
    <property type="protein sequence ID" value="MDE8653219.1"/>
    <property type="molecule type" value="Genomic_DNA"/>
</dbReference>